<keyword evidence="4 8" id="KW-0297">G-protein coupled receptor</keyword>
<dbReference type="PANTHER" id="PTHR10489">
    <property type="entry name" value="CELL ADHESION MOLECULE"/>
    <property type="match status" value="1"/>
</dbReference>
<feature type="transmembrane region" description="Helical" evidence="10">
    <location>
        <begin position="255"/>
        <end position="276"/>
    </location>
</feature>
<feature type="transmembrane region" description="Helical" evidence="10">
    <location>
        <begin position="296"/>
        <end position="318"/>
    </location>
</feature>
<evidence type="ECO:0000256" key="4">
    <source>
        <dbReference type="ARBA" id="ARBA00023040"/>
    </source>
</evidence>
<dbReference type="InterPro" id="IPR050119">
    <property type="entry name" value="CCR1-9-like"/>
</dbReference>
<dbReference type="EMBL" id="CAWYQH010000068">
    <property type="protein sequence ID" value="CAK8679995.1"/>
    <property type="molecule type" value="Genomic_DNA"/>
</dbReference>
<dbReference type="Gene3D" id="1.20.1070.10">
    <property type="entry name" value="Rhodopsin 7-helix transmembrane proteins"/>
    <property type="match status" value="1"/>
</dbReference>
<comment type="subcellular location">
    <subcellularLocation>
        <location evidence="1">Membrane</location>
        <topology evidence="1">Multi-pass membrane protein</topology>
    </subcellularLocation>
</comment>
<feature type="region of interest" description="Disordered" evidence="9">
    <location>
        <begin position="354"/>
        <end position="398"/>
    </location>
</feature>
<dbReference type="Proteomes" id="UP001642483">
    <property type="component" value="Unassembled WGS sequence"/>
</dbReference>
<feature type="transmembrane region" description="Helical" evidence="10">
    <location>
        <begin position="42"/>
        <end position="61"/>
    </location>
</feature>
<protein>
    <recommendedName>
        <fullName evidence="11">G-protein coupled receptors family 1 profile domain-containing protein</fullName>
    </recommendedName>
</protein>
<evidence type="ECO:0000256" key="3">
    <source>
        <dbReference type="ARBA" id="ARBA00022989"/>
    </source>
</evidence>
<evidence type="ECO:0000256" key="1">
    <source>
        <dbReference type="ARBA" id="ARBA00004141"/>
    </source>
</evidence>
<dbReference type="PROSITE" id="PS00237">
    <property type="entry name" value="G_PROTEIN_RECEP_F1_1"/>
    <property type="match status" value="1"/>
</dbReference>
<dbReference type="PROSITE" id="PS50262">
    <property type="entry name" value="G_PROTEIN_RECEP_F1_2"/>
    <property type="match status" value="1"/>
</dbReference>
<keyword evidence="3 10" id="KW-1133">Transmembrane helix</keyword>
<feature type="transmembrane region" description="Helical" evidence="10">
    <location>
        <begin position="120"/>
        <end position="141"/>
    </location>
</feature>
<evidence type="ECO:0000313" key="13">
    <source>
        <dbReference type="Proteomes" id="UP001642483"/>
    </source>
</evidence>
<evidence type="ECO:0000256" key="10">
    <source>
        <dbReference type="SAM" id="Phobius"/>
    </source>
</evidence>
<evidence type="ECO:0000256" key="5">
    <source>
        <dbReference type="ARBA" id="ARBA00023136"/>
    </source>
</evidence>
<accession>A0ABP0FNE6</accession>
<keyword evidence="6 8" id="KW-0675">Receptor</keyword>
<keyword evidence="7 8" id="KW-0807">Transducer</keyword>
<evidence type="ECO:0000256" key="9">
    <source>
        <dbReference type="SAM" id="MobiDB-lite"/>
    </source>
</evidence>
<feature type="compositionally biased region" description="Basic and acidic residues" evidence="9">
    <location>
        <begin position="369"/>
        <end position="398"/>
    </location>
</feature>
<proteinExistence type="inferred from homology"/>
<feature type="transmembrane region" description="Helical" evidence="10">
    <location>
        <begin position="213"/>
        <end position="234"/>
    </location>
</feature>
<dbReference type="CDD" id="cd14982">
    <property type="entry name" value="7tmA_purinoceptor-like"/>
    <property type="match status" value="1"/>
</dbReference>
<keyword evidence="5 10" id="KW-0472">Membrane</keyword>
<organism evidence="12 13">
    <name type="scientific">Clavelina lepadiformis</name>
    <name type="common">Light-bulb sea squirt</name>
    <name type="synonym">Ascidia lepadiformis</name>
    <dbReference type="NCBI Taxonomy" id="159417"/>
    <lineage>
        <taxon>Eukaryota</taxon>
        <taxon>Metazoa</taxon>
        <taxon>Chordata</taxon>
        <taxon>Tunicata</taxon>
        <taxon>Ascidiacea</taxon>
        <taxon>Aplousobranchia</taxon>
        <taxon>Clavelinidae</taxon>
        <taxon>Clavelina</taxon>
    </lineage>
</organism>
<dbReference type="PANTHER" id="PTHR10489:SF932">
    <property type="entry name" value="G-PROTEIN COUPLED RECEPTORS FAMILY 1 PROFILE DOMAIN-CONTAINING PROTEIN"/>
    <property type="match status" value="1"/>
</dbReference>
<reference evidence="12 13" key="1">
    <citation type="submission" date="2024-02" db="EMBL/GenBank/DDBJ databases">
        <authorList>
            <person name="Daric V."/>
            <person name="Darras S."/>
        </authorList>
    </citation>
    <scope>NUCLEOTIDE SEQUENCE [LARGE SCALE GENOMIC DNA]</scope>
</reference>
<name>A0ABP0FNE6_CLALP</name>
<evidence type="ECO:0000256" key="2">
    <source>
        <dbReference type="ARBA" id="ARBA00022692"/>
    </source>
</evidence>
<comment type="similarity">
    <text evidence="8">Belongs to the G-protein coupled receptor 1 family.</text>
</comment>
<keyword evidence="13" id="KW-1185">Reference proteome</keyword>
<keyword evidence="2 8" id="KW-0812">Transmembrane</keyword>
<dbReference type="SUPFAM" id="SSF81321">
    <property type="entry name" value="Family A G protein-coupled receptor-like"/>
    <property type="match status" value="1"/>
</dbReference>
<feature type="domain" description="G-protein coupled receptors family 1 profile" evidence="11">
    <location>
        <begin position="21"/>
        <end position="315"/>
    </location>
</feature>
<dbReference type="PRINTS" id="PR00237">
    <property type="entry name" value="GPCRRHODOPSN"/>
</dbReference>
<evidence type="ECO:0000313" key="12">
    <source>
        <dbReference type="EMBL" id="CAK8679995.1"/>
    </source>
</evidence>
<feature type="compositionally biased region" description="Polar residues" evidence="9">
    <location>
        <begin position="354"/>
        <end position="366"/>
    </location>
</feature>
<sequence length="398" mass="45458">METGILVPVILFIIFSVGVPGNAIVLYVLVQQRRTWTVSTHYLINLVIADLLFVLTTPLWGHYYLNKFDWVFGAGLCKLSAAITSINMYGSVFFLTAMAVDRWMAVVHAIDWAHYRKHQWARWACFAIWCAAVVLSIPRFLYQILRAVPVRAPTFNTKYSTPLLLPNGSSIDATSFGVNPTQKQDDESVIRTYCTFYIPSGESKALKAGFIELLHALIGFIIPMVIICFCYARILITVKSKLISKNVKKDRISKLAALIIMAFFICWLPSQVMKIYSALGGWWRAFSFDKTTYHIVYPYTLCLAWINSCINPLIYVLTTKTFHDFVNKHCCTGCNKSARKYVLRWTRVGRQETINSEEGGNDQQGTHLVEIHTKEEVSKNVSDERFEKKKRDESTSRL</sequence>
<gene>
    <name evidence="12" type="ORF">CVLEPA_LOCUS10230</name>
</gene>
<feature type="transmembrane region" description="Helical" evidence="10">
    <location>
        <begin position="81"/>
        <end position="100"/>
    </location>
</feature>
<comment type="caution">
    <text evidence="12">The sequence shown here is derived from an EMBL/GenBank/DDBJ whole genome shotgun (WGS) entry which is preliminary data.</text>
</comment>
<dbReference type="Pfam" id="PF00001">
    <property type="entry name" value="7tm_1"/>
    <property type="match status" value="2"/>
</dbReference>
<evidence type="ECO:0000256" key="6">
    <source>
        <dbReference type="ARBA" id="ARBA00023170"/>
    </source>
</evidence>
<dbReference type="InterPro" id="IPR000276">
    <property type="entry name" value="GPCR_Rhodpsn"/>
</dbReference>
<evidence type="ECO:0000259" key="11">
    <source>
        <dbReference type="PROSITE" id="PS50262"/>
    </source>
</evidence>
<feature type="transmembrane region" description="Helical" evidence="10">
    <location>
        <begin position="6"/>
        <end position="30"/>
    </location>
</feature>
<evidence type="ECO:0000256" key="7">
    <source>
        <dbReference type="ARBA" id="ARBA00023224"/>
    </source>
</evidence>
<dbReference type="InterPro" id="IPR017452">
    <property type="entry name" value="GPCR_Rhodpsn_7TM"/>
</dbReference>
<evidence type="ECO:0000256" key="8">
    <source>
        <dbReference type="RuleBase" id="RU000688"/>
    </source>
</evidence>